<dbReference type="AlphaFoldDB" id="A0A0R2G587"/>
<dbReference type="InterPro" id="IPR003439">
    <property type="entry name" value="ABC_transporter-like_ATP-bd"/>
</dbReference>
<dbReference type="GO" id="GO:0016887">
    <property type="term" value="F:ATP hydrolysis activity"/>
    <property type="evidence" value="ECO:0007669"/>
    <property type="project" value="InterPro"/>
</dbReference>
<dbReference type="Proteomes" id="UP000051296">
    <property type="component" value="Unassembled WGS sequence"/>
</dbReference>
<keyword evidence="2" id="KW-0067">ATP-binding</keyword>
<evidence type="ECO:0000259" key="3">
    <source>
        <dbReference type="PROSITE" id="PS50893"/>
    </source>
</evidence>
<reference evidence="4 5" key="1">
    <citation type="journal article" date="2015" name="Genome Announc.">
        <title>Expanding the biotechnology potential of lactobacilli through comparative genomics of 213 strains and associated genera.</title>
        <authorList>
            <person name="Sun Z."/>
            <person name="Harris H.M."/>
            <person name="McCann A."/>
            <person name="Guo C."/>
            <person name="Argimon S."/>
            <person name="Zhang W."/>
            <person name="Yang X."/>
            <person name="Jeffery I.B."/>
            <person name="Cooney J.C."/>
            <person name="Kagawa T.F."/>
            <person name="Liu W."/>
            <person name="Song Y."/>
            <person name="Salvetti E."/>
            <person name="Wrobel A."/>
            <person name="Rasinkangas P."/>
            <person name="Parkhill J."/>
            <person name="Rea M.C."/>
            <person name="O'Sullivan O."/>
            <person name="Ritari J."/>
            <person name="Douillard F.P."/>
            <person name="Paul Ross R."/>
            <person name="Yang R."/>
            <person name="Briner A.E."/>
            <person name="Felis G.E."/>
            <person name="de Vos W.M."/>
            <person name="Barrangou R."/>
            <person name="Klaenhammer T.R."/>
            <person name="Caufield P.W."/>
            <person name="Cui Y."/>
            <person name="Zhang H."/>
            <person name="O'Toole P.W."/>
        </authorList>
    </citation>
    <scope>NUCLEOTIDE SEQUENCE [LARGE SCALE GENOMIC DNA]</scope>
    <source>
        <strain evidence="4 5">DSM 20190</strain>
    </source>
</reference>
<dbReference type="InParanoid" id="A0A0R2G587"/>
<name>A0A0R2G587_9LACO</name>
<dbReference type="EMBL" id="JQAX01000002">
    <property type="protein sequence ID" value="KRN32394.1"/>
    <property type="molecule type" value="Genomic_DNA"/>
</dbReference>
<keyword evidence="5" id="KW-1185">Reference proteome</keyword>
<dbReference type="eggNOG" id="COG1131">
    <property type="taxonomic scope" value="Bacteria"/>
</dbReference>
<dbReference type="PANTHER" id="PTHR43158:SF1">
    <property type="entry name" value="ABC TRANSPORTER, ATP-BINDING PROTEIN"/>
    <property type="match status" value="1"/>
</dbReference>
<proteinExistence type="predicted"/>
<dbReference type="FunCoup" id="A0A0R2G587">
    <property type="interactions" value="107"/>
</dbReference>
<dbReference type="InterPro" id="IPR003593">
    <property type="entry name" value="AAA+_ATPase"/>
</dbReference>
<sequence length="237" mass="26912">MLTVKNLSYRQGMKRILSDISFQVETGEFIGLLGENGVGKTTLMRALTGLVIASKETQISLDGHRDWGSILAHTAFVPNLNWASQGMTIWNVVSFYQAGYPDFNQNRWQEIAEELQINSKDKVGHLSKGQRERLVFALTVSRDASLFLLDEPFGGVDVMTRRKLLQSLLRWLPDGAMVLMSTHEISEIEPVIDRAIILKHGCLVADKEIEVIREQYQMTLEQYFMKQHAMNRKGVEA</sequence>
<accession>A0A0R2G587</accession>
<feature type="domain" description="ABC transporter" evidence="3">
    <location>
        <begin position="2"/>
        <end position="225"/>
    </location>
</feature>
<evidence type="ECO:0000256" key="1">
    <source>
        <dbReference type="ARBA" id="ARBA00022741"/>
    </source>
</evidence>
<dbReference type="PANTHER" id="PTHR43158">
    <property type="entry name" value="SKFA PEPTIDE EXPORT ATP-BINDING PROTEIN SKFE"/>
    <property type="match status" value="1"/>
</dbReference>
<gene>
    <name evidence="4" type="ORF">IV68_GL000745</name>
</gene>
<dbReference type="GO" id="GO:0005524">
    <property type="term" value="F:ATP binding"/>
    <property type="evidence" value="ECO:0007669"/>
    <property type="project" value="UniProtKB-KW"/>
</dbReference>
<dbReference type="PROSITE" id="PS50893">
    <property type="entry name" value="ABC_TRANSPORTER_2"/>
    <property type="match status" value="1"/>
</dbReference>
<dbReference type="PATRIC" id="fig|1123500.6.peg.750"/>
<dbReference type="SMART" id="SM00382">
    <property type="entry name" value="AAA"/>
    <property type="match status" value="1"/>
</dbReference>
<dbReference type="Pfam" id="PF00005">
    <property type="entry name" value="ABC_tran"/>
    <property type="match status" value="1"/>
</dbReference>
<dbReference type="RefSeq" id="WP_022791459.1">
    <property type="nucleotide sequence ID" value="NZ_ATUU01000002.1"/>
</dbReference>
<evidence type="ECO:0000313" key="4">
    <source>
        <dbReference type="EMBL" id="KRN32394.1"/>
    </source>
</evidence>
<evidence type="ECO:0000256" key="2">
    <source>
        <dbReference type="ARBA" id="ARBA00022840"/>
    </source>
</evidence>
<comment type="caution">
    <text evidence="4">The sequence shown here is derived from an EMBL/GenBank/DDBJ whole genome shotgun (WGS) entry which is preliminary data.</text>
</comment>
<organism evidence="4 5">
    <name type="scientific">Weissella halotolerans DSM 20190</name>
    <dbReference type="NCBI Taxonomy" id="1123500"/>
    <lineage>
        <taxon>Bacteria</taxon>
        <taxon>Bacillati</taxon>
        <taxon>Bacillota</taxon>
        <taxon>Bacilli</taxon>
        <taxon>Lactobacillales</taxon>
        <taxon>Lactobacillaceae</taxon>
        <taxon>Weissella</taxon>
    </lineage>
</organism>
<dbReference type="Gene3D" id="3.40.50.300">
    <property type="entry name" value="P-loop containing nucleotide triphosphate hydrolases"/>
    <property type="match status" value="1"/>
</dbReference>
<dbReference type="SUPFAM" id="SSF52540">
    <property type="entry name" value="P-loop containing nucleoside triphosphate hydrolases"/>
    <property type="match status" value="1"/>
</dbReference>
<dbReference type="STRING" id="1123500.GCA_000420365_00682"/>
<dbReference type="InterPro" id="IPR027417">
    <property type="entry name" value="P-loop_NTPase"/>
</dbReference>
<protein>
    <submittedName>
        <fullName evidence="4">ABC transporter-like protein</fullName>
    </submittedName>
</protein>
<dbReference type="OrthoDB" id="9804819at2"/>
<evidence type="ECO:0000313" key="5">
    <source>
        <dbReference type="Proteomes" id="UP000051296"/>
    </source>
</evidence>
<keyword evidence="1" id="KW-0547">Nucleotide-binding</keyword>